<keyword evidence="2" id="KW-1185">Reference proteome</keyword>
<proteinExistence type="predicted"/>
<comment type="caution">
    <text evidence="1">The sequence shown here is derived from an EMBL/GenBank/DDBJ whole genome shotgun (WGS) entry which is preliminary data.</text>
</comment>
<name>A0ACB9AYP1_ARCLA</name>
<protein>
    <submittedName>
        <fullName evidence="1">Uncharacterized protein</fullName>
    </submittedName>
</protein>
<evidence type="ECO:0000313" key="1">
    <source>
        <dbReference type="EMBL" id="KAI3715204.1"/>
    </source>
</evidence>
<accession>A0ACB9AYP1</accession>
<organism evidence="1 2">
    <name type="scientific">Arctium lappa</name>
    <name type="common">Greater burdock</name>
    <name type="synonym">Lappa major</name>
    <dbReference type="NCBI Taxonomy" id="4217"/>
    <lineage>
        <taxon>Eukaryota</taxon>
        <taxon>Viridiplantae</taxon>
        <taxon>Streptophyta</taxon>
        <taxon>Embryophyta</taxon>
        <taxon>Tracheophyta</taxon>
        <taxon>Spermatophyta</taxon>
        <taxon>Magnoliopsida</taxon>
        <taxon>eudicotyledons</taxon>
        <taxon>Gunneridae</taxon>
        <taxon>Pentapetalae</taxon>
        <taxon>asterids</taxon>
        <taxon>campanulids</taxon>
        <taxon>Asterales</taxon>
        <taxon>Asteraceae</taxon>
        <taxon>Carduoideae</taxon>
        <taxon>Cardueae</taxon>
        <taxon>Arctiinae</taxon>
        <taxon>Arctium</taxon>
    </lineage>
</organism>
<reference evidence="2" key="1">
    <citation type="journal article" date="2022" name="Mol. Ecol. Resour.">
        <title>The genomes of chicory, endive, great burdock and yacon provide insights into Asteraceae palaeo-polyploidization history and plant inulin production.</title>
        <authorList>
            <person name="Fan W."/>
            <person name="Wang S."/>
            <person name="Wang H."/>
            <person name="Wang A."/>
            <person name="Jiang F."/>
            <person name="Liu H."/>
            <person name="Zhao H."/>
            <person name="Xu D."/>
            <person name="Zhang Y."/>
        </authorList>
    </citation>
    <scope>NUCLEOTIDE SEQUENCE [LARGE SCALE GENOMIC DNA]</scope>
    <source>
        <strain evidence="2">cv. Niubang</strain>
    </source>
</reference>
<evidence type="ECO:0000313" key="2">
    <source>
        <dbReference type="Proteomes" id="UP001055879"/>
    </source>
</evidence>
<gene>
    <name evidence="1" type="ORF">L6452_22176</name>
</gene>
<dbReference type="Proteomes" id="UP001055879">
    <property type="component" value="Linkage Group LG07"/>
</dbReference>
<sequence length="95" mass="10904">MILLYSTQSISPLTLDTAIPQSSSEKEALERFNYVYAKGWGLELLGNNYWFFLIAHEIGKSDLYVSRAGWLYCTKSLFLQLLFVGLWVCNNPVDM</sequence>
<dbReference type="EMBL" id="CM042053">
    <property type="protein sequence ID" value="KAI3715204.1"/>
    <property type="molecule type" value="Genomic_DNA"/>
</dbReference>
<reference evidence="1 2" key="2">
    <citation type="journal article" date="2022" name="Mol. Ecol. Resour.">
        <title>The genomes of chicory, endive, great burdock and yacon provide insights into Asteraceae paleo-polyploidization history and plant inulin production.</title>
        <authorList>
            <person name="Fan W."/>
            <person name="Wang S."/>
            <person name="Wang H."/>
            <person name="Wang A."/>
            <person name="Jiang F."/>
            <person name="Liu H."/>
            <person name="Zhao H."/>
            <person name="Xu D."/>
            <person name="Zhang Y."/>
        </authorList>
    </citation>
    <scope>NUCLEOTIDE SEQUENCE [LARGE SCALE GENOMIC DNA]</scope>
    <source>
        <strain evidence="2">cv. Niubang</strain>
    </source>
</reference>